<gene>
    <name evidence="5" type="ORF">CINCED_3A023014</name>
</gene>
<feature type="domain" description="Platelet-derived growth factor (PDGF) family profile" evidence="4">
    <location>
        <begin position="1"/>
        <end position="90"/>
    </location>
</feature>
<dbReference type="PANTHER" id="PTHR12025:SF15">
    <property type="entry name" value="VASCULAR ENDOTHELIAL GROWTH FACTOR C-LIKE ISOFORM X1"/>
    <property type="match status" value="1"/>
</dbReference>
<dbReference type="InterPro" id="IPR050507">
    <property type="entry name" value="PDGF/VEGF_growth_factor"/>
</dbReference>
<comment type="similarity">
    <text evidence="3">Belongs to the PDGF/VEGF growth factor family.</text>
</comment>
<dbReference type="Proteomes" id="UP000325440">
    <property type="component" value="Unassembled WGS sequence"/>
</dbReference>
<dbReference type="SMART" id="SM00141">
    <property type="entry name" value="PDGF"/>
    <property type="match status" value="1"/>
</dbReference>
<keyword evidence="2" id="KW-1015">Disulfide bond</keyword>
<keyword evidence="6" id="KW-1185">Reference proteome</keyword>
<dbReference type="GO" id="GO:0048010">
    <property type="term" value="P:vascular endothelial growth factor receptor signaling pathway"/>
    <property type="evidence" value="ECO:0007669"/>
    <property type="project" value="TreeGrafter"/>
</dbReference>
<dbReference type="GO" id="GO:0001666">
    <property type="term" value="P:response to hypoxia"/>
    <property type="evidence" value="ECO:0007669"/>
    <property type="project" value="TreeGrafter"/>
</dbReference>
<evidence type="ECO:0000313" key="6">
    <source>
        <dbReference type="Proteomes" id="UP000325440"/>
    </source>
</evidence>
<name>A0A5E4MPZ8_9HEMI</name>
<reference evidence="5 6" key="1">
    <citation type="submission" date="2019-08" db="EMBL/GenBank/DDBJ databases">
        <authorList>
            <person name="Alioto T."/>
            <person name="Alioto T."/>
            <person name="Gomez Garrido J."/>
        </authorList>
    </citation>
    <scope>NUCLEOTIDE SEQUENCE [LARGE SCALE GENOMIC DNA]</scope>
</reference>
<dbReference type="AlphaFoldDB" id="A0A5E4MPZ8"/>
<evidence type="ECO:0000313" key="5">
    <source>
        <dbReference type="EMBL" id="VVC33746.1"/>
    </source>
</evidence>
<keyword evidence="1 3" id="KW-0339">Growth factor</keyword>
<dbReference type="GO" id="GO:0016020">
    <property type="term" value="C:membrane"/>
    <property type="evidence" value="ECO:0007669"/>
    <property type="project" value="InterPro"/>
</dbReference>
<dbReference type="OrthoDB" id="8878063at2759"/>
<dbReference type="InterPro" id="IPR000072">
    <property type="entry name" value="PDGF/VEGF_dom"/>
</dbReference>
<accession>A0A5E4MPZ8</accession>
<dbReference type="SUPFAM" id="SSF57501">
    <property type="entry name" value="Cystine-knot cytokines"/>
    <property type="match status" value="1"/>
</dbReference>
<dbReference type="PROSITE" id="PS50278">
    <property type="entry name" value="PDGF_2"/>
    <property type="match status" value="1"/>
</dbReference>
<dbReference type="GO" id="GO:0001938">
    <property type="term" value="P:positive regulation of endothelial cell proliferation"/>
    <property type="evidence" value="ECO:0007669"/>
    <property type="project" value="TreeGrafter"/>
</dbReference>
<evidence type="ECO:0000256" key="3">
    <source>
        <dbReference type="RuleBase" id="RU003818"/>
    </source>
</evidence>
<protein>
    <submittedName>
        <fullName evidence="5">Cystine-knot cytokine,PDGF/VEGF domain</fullName>
    </submittedName>
</protein>
<dbReference type="GO" id="GO:0005172">
    <property type="term" value="F:vascular endothelial growth factor receptor binding"/>
    <property type="evidence" value="ECO:0007669"/>
    <property type="project" value="TreeGrafter"/>
</dbReference>
<dbReference type="GO" id="GO:0005615">
    <property type="term" value="C:extracellular space"/>
    <property type="evidence" value="ECO:0007669"/>
    <property type="project" value="TreeGrafter"/>
</dbReference>
<proteinExistence type="inferred from homology"/>
<evidence type="ECO:0000256" key="1">
    <source>
        <dbReference type="ARBA" id="ARBA00023030"/>
    </source>
</evidence>
<dbReference type="Pfam" id="PF00341">
    <property type="entry name" value="PDGF"/>
    <property type="match status" value="1"/>
</dbReference>
<evidence type="ECO:0000259" key="4">
    <source>
        <dbReference type="PROSITE" id="PS50278"/>
    </source>
</evidence>
<dbReference type="PANTHER" id="PTHR12025">
    <property type="entry name" value="VASCULAR ENDOTHELIAL GROWTH FACTOR"/>
    <property type="match status" value="1"/>
</dbReference>
<dbReference type="Gene3D" id="2.10.90.10">
    <property type="entry name" value="Cystine-knot cytokines"/>
    <property type="match status" value="1"/>
</dbReference>
<dbReference type="EMBL" id="CABPRJ010000974">
    <property type="protein sequence ID" value="VVC33746.1"/>
    <property type="molecule type" value="Genomic_DNA"/>
</dbReference>
<dbReference type="GO" id="GO:0042056">
    <property type="term" value="F:chemoattractant activity"/>
    <property type="evidence" value="ECO:0007669"/>
    <property type="project" value="TreeGrafter"/>
</dbReference>
<dbReference type="GO" id="GO:0050930">
    <property type="term" value="P:induction of positive chemotaxis"/>
    <property type="evidence" value="ECO:0007669"/>
    <property type="project" value="TreeGrafter"/>
</dbReference>
<dbReference type="GO" id="GO:0008083">
    <property type="term" value="F:growth factor activity"/>
    <property type="evidence" value="ECO:0007669"/>
    <property type="project" value="UniProtKB-KW"/>
</dbReference>
<sequence>MCKTDITAVSLIDEKDEGNPNIQYTPSCTRVTRCGGCCGSNLISCQPTQVETLNFPVKILEYNGTHFVFKEKKNVTVPQHVACKCDCTIKHCKPSQMYNPKGCNCICNNTEDQYKCNAERDTKMWDSDSCSCKCRKVENDNCTTGSEFNNNTCGCEPTE</sequence>
<evidence type="ECO:0000256" key="2">
    <source>
        <dbReference type="ARBA" id="ARBA00023157"/>
    </source>
</evidence>
<organism evidence="5 6">
    <name type="scientific">Cinara cedri</name>
    <dbReference type="NCBI Taxonomy" id="506608"/>
    <lineage>
        <taxon>Eukaryota</taxon>
        <taxon>Metazoa</taxon>
        <taxon>Ecdysozoa</taxon>
        <taxon>Arthropoda</taxon>
        <taxon>Hexapoda</taxon>
        <taxon>Insecta</taxon>
        <taxon>Pterygota</taxon>
        <taxon>Neoptera</taxon>
        <taxon>Paraneoptera</taxon>
        <taxon>Hemiptera</taxon>
        <taxon>Sternorrhyncha</taxon>
        <taxon>Aphidomorpha</taxon>
        <taxon>Aphidoidea</taxon>
        <taxon>Aphididae</taxon>
        <taxon>Lachninae</taxon>
        <taxon>Cinara</taxon>
    </lineage>
</organism>
<dbReference type="InterPro" id="IPR029034">
    <property type="entry name" value="Cystine-knot_cytokine"/>
</dbReference>